<sequence>MDFSGVLEGLSTATAVTAIVAAGALIAVVGFGKWATKKVASFFG</sequence>
<feature type="transmembrane region" description="Helical" evidence="1">
    <location>
        <begin position="12"/>
        <end position="32"/>
    </location>
</feature>
<proteinExistence type="predicted"/>
<comment type="caution">
    <text evidence="2">The sequence shown here is derived from an EMBL/GenBank/DDBJ whole genome shotgun (WGS) entry which is preliminary data.</text>
</comment>
<name>A0ABS8UCY8_9GAMM</name>
<evidence type="ECO:0000256" key="1">
    <source>
        <dbReference type="SAM" id="Phobius"/>
    </source>
</evidence>
<dbReference type="EMBL" id="JAJQKU010000002">
    <property type="protein sequence ID" value="MCD9096528.1"/>
    <property type="molecule type" value="Genomic_DNA"/>
</dbReference>
<dbReference type="Proteomes" id="UP001430360">
    <property type="component" value="Unassembled WGS sequence"/>
</dbReference>
<evidence type="ECO:0000313" key="3">
    <source>
        <dbReference type="Proteomes" id="UP001430360"/>
    </source>
</evidence>
<keyword evidence="3" id="KW-1185">Reference proteome</keyword>
<dbReference type="InterPro" id="IPR057886">
    <property type="entry name" value="Inovirus_capsid"/>
</dbReference>
<evidence type="ECO:0000313" key="2">
    <source>
        <dbReference type="EMBL" id="MCD9096528.1"/>
    </source>
</evidence>
<reference evidence="2" key="1">
    <citation type="submission" date="2021-12" db="EMBL/GenBank/DDBJ databases">
        <authorList>
            <person name="Ulrich A."/>
        </authorList>
    </citation>
    <scope>NUCLEOTIDE SEQUENCE</scope>
    <source>
        <strain evidence="2">A1P009</strain>
    </source>
</reference>
<dbReference type="RefSeq" id="WP_232135241.1">
    <property type="nucleotide sequence ID" value="NZ_JAJQKU010000002.1"/>
</dbReference>
<dbReference type="Pfam" id="PF25631">
    <property type="entry name" value="Inovirus_capsid"/>
    <property type="match status" value="1"/>
</dbReference>
<keyword evidence="1" id="KW-0812">Transmembrane</keyword>
<accession>A0ABS8UCY8</accession>
<keyword evidence="1" id="KW-1133">Transmembrane helix</keyword>
<protein>
    <submittedName>
        <fullName evidence="2">Capsid protein</fullName>
    </submittedName>
</protein>
<reference evidence="2" key="2">
    <citation type="journal article" date="2022" name="Syst. Appl. Microbiol.">
        <title>Physiological and genomic characterisation of Luteimonas fraxinea sp. nov., a bacterial species associated with trees tolerant to ash dieback.</title>
        <authorList>
            <person name="Ulrich K."/>
            <person name="Becker R."/>
            <person name="Behrendt U."/>
            <person name="Kube M."/>
            <person name="Schneck V."/>
            <person name="Ulrich A."/>
        </authorList>
    </citation>
    <scope>NUCLEOTIDE SEQUENCE</scope>
    <source>
        <strain evidence="2">A1P009</strain>
    </source>
</reference>
<organism evidence="2 3">
    <name type="scientific">Luteimonas fraxinea</name>
    <dbReference type="NCBI Taxonomy" id="2901869"/>
    <lineage>
        <taxon>Bacteria</taxon>
        <taxon>Pseudomonadati</taxon>
        <taxon>Pseudomonadota</taxon>
        <taxon>Gammaproteobacteria</taxon>
        <taxon>Lysobacterales</taxon>
        <taxon>Lysobacteraceae</taxon>
        <taxon>Luteimonas</taxon>
    </lineage>
</organism>
<gene>
    <name evidence="2" type="ORF">LTT95_06190</name>
</gene>
<keyword evidence="1" id="KW-0472">Membrane</keyword>